<sequence>MAKKGTNRSANTPNPNSVPNRDVLQRLNFLHQAANYLATVTRDVSVRQANRAPNEAERFKKLRGRKKRFRMVDSKDLSFHGLANLPLIGLSRTLTKTMKVVSKKAVVRMDPTVKRTICRSCHLLLIPGQTATTRVLASRPHVHKVATTCLACSHRRTIPHPPELNVKDMVTANPSFNQQEKQKPPQKRPVPFWKKPEHVIFSGQSIVQDRNGNV</sequence>
<keyword evidence="2" id="KW-0479">Metal-binding</keyword>
<keyword evidence="3" id="KW-0862">Zinc</keyword>
<dbReference type="OrthoDB" id="128536at2759"/>
<dbReference type="InterPro" id="IPR007175">
    <property type="entry name" value="Rpr2/Snm1/Rpp21"/>
</dbReference>
<name>A0A9Q3IYU8_9BASI</name>
<dbReference type="Gene3D" id="6.20.50.20">
    <property type="match status" value="1"/>
</dbReference>
<reference evidence="6" key="1">
    <citation type="submission" date="2021-03" db="EMBL/GenBank/DDBJ databases">
        <title>Draft genome sequence of rust myrtle Austropuccinia psidii MF-1, a brazilian biotype.</title>
        <authorList>
            <person name="Quecine M.C."/>
            <person name="Pachon D.M.R."/>
            <person name="Bonatelli M.L."/>
            <person name="Correr F.H."/>
            <person name="Franceschini L.M."/>
            <person name="Leite T.F."/>
            <person name="Margarido G.R.A."/>
            <person name="Almeida C.A."/>
            <person name="Ferrarezi J.A."/>
            <person name="Labate C.A."/>
        </authorList>
    </citation>
    <scope>NUCLEOTIDE SEQUENCE</scope>
    <source>
        <strain evidence="6">MF-1</strain>
    </source>
</reference>
<dbReference type="Proteomes" id="UP000765509">
    <property type="component" value="Unassembled WGS sequence"/>
</dbReference>
<keyword evidence="7" id="KW-1185">Reference proteome</keyword>
<evidence type="ECO:0000313" key="6">
    <source>
        <dbReference type="EMBL" id="MBW0552461.1"/>
    </source>
</evidence>
<dbReference type="GO" id="GO:0046872">
    <property type="term" value="F:metal ion binding"/>
    <property type="evidence" value="ECO:0007669"/>
    <property type="project" value="UniProtKB-KW"/>
</dbReference>
<dbReference type="GO" id="GO:0008033">
    <property type="term" value="P:tRNA processing"/>
    <property type="evidence" value="ECO:0007669"/>
    <property type="project" value="UniProtKB-KW"/>
</dbReference>
<dbReference type="GO" id="GO:0005655">
    <property type="term" value="C:nucleolar ribonuclease P complex"/>
    <property type="evidence" value="ECO:0007669"/>
    <property type="project" value="TreeGrafter"/>
</dbReference>
<evidence type="ECO:0000256" key="3">
    <source>
        <dbReference type="ARBA" id="ARBA00022833"/>
    </source>
</evidence>
<dbReference type="AlphaFoldDB" id="A0A9Q3IYU8"/>
<comment type="similarity">
    <text evidence="4">Belongs to the eukaryotic/archaeal RNase P protein component 4 family.</text>
</comment>
<evidence type="ECO:0000256" key="1">
    <source>
        <dbReference type="ARBA" id="ARBA00022694"/>
    </source>
</evidence>
<evidence type="ECO:0008006" key="8">
    <source>
        <dbReference type="Google" id="ProtNLM"/>
    </source>
</evidence>
<proteinExistence type="inferred from homology"/>
<dbReference type="PANTHER" id="PTHR14742:SF0">
    <property type="entry name" value="RIBONUCLEASE P PROTEIN SUBUNIT P21"/>
    <property type="match status" value="1"/>
</dbReference>
<accession>A0A9Q3IYU8</accession>
<keyword evidence="1" id="KW-0819">tRNA processing</keyword>
<feature type="compositionally biased region" description="Polar residues" evidence="5">
    <location>
        <begin position="7"/>
        <end position="19"/>
    </location>
</feature>
<dbReference type="EMBL" id="AVOT02058616">
    <property type="protein sequence ID" value="MBW0552461.1"/>
    <property type="molecule type" value="Genomic_DNA"/>
</dbReference>
<comment type="caution">
    <text evidence="6">The sequence shown here is derived from an EMBL/GenBank/DDBJ whole genome shotgun (WGS) entry which is preliminary data.</text>
</comment>
<evidence type="ECO:0000256" key="5">
    <source>
        <dbReference type="SAM" id="MobiDB-lite"/>
    </source>
</evidence>
<evidence type="ECO:0000256" key="2">
    <source>
        <dbReference type="ARBA" id="ARBA00022723"/>
    </source>
</evidence>
<feature type="region of interest" description="Disordered" evidence="5">
    <location>
        <begin position="1"/>
        <end position="20"/>
    </location>
</feature>
<evidence type="ECO:0000313" key="7">
    <source>
        <dbReference type="Proteomes" id="UP000765509"/>
    </source>
</evidence>
<protein>
    <recommendedName>
        <fullName evidence="8">Rpr2-domain-containing protein</fullName>
    </recommendedName>
</protein>
<organism evidence="6 7">
    <name type="scientific">Austropuccinia psidii MF-1</name>
    <dbReference type="NCBI Taxonomy" id="1389203"/>
    <lineage>
        <taxon>Eukaryota</taxon>
        <taxon>Fungi</taxon>
        <taxon>Dikarya</taxon>
        <taxon>Basidiomycota</taxon>
        <taxon>Pucciniomycotina</taxon>
        <taxon>Pucciniomycetes</taxon>
        <taxon>Pucciniales</taxon>
        <taxon>Sphaerophragmiaceae</taxon>
        <taxon>Austropuccinia</taxon>
    </lineage>
</organism>
<gene>
    <name evidence="6" type="ORF">O181_092176</name>
</gene>
<dbReference type="PANTHER" id="PTHR14742">
    <property type="entry name" value="RIBONUCLEASE P SUBUNIT P21"/>
    <property type="match status" value="1"/>
</dbReference>
<evidence type="ECO:0000256" key="4">
    <source>
        <dbReference type="ARBA" id="ARBA00038402"/>
    </source>
</evidence>
<dbReference type="Pfam" id="PF04032">
    <property type="entry name" value="Rpr2"/>
    <property type="match status" value="1"/>
</dbReference>